<feature type="compositionally biased region" description="Low complexity" evidence="1">
    <location>
        <begin position="184"/>
        <end position="221"/>
    </location>
</feature>
<reference evidence="3" key="1">
    <citation type="journal article" date="2020" name="Stud. Mycol.">
        <title>101 Dothideomycetes genomes: a test case for predicting lifestyles and emergence of pathogens.</title>
        <authorList>
            <person name="Haridas S."/>
            <person name="Albert R."/>
            <person name="Binder M."/>
            <person name="Bloem J."/>
            <person name="Labutti K."/>
            <person name="Salamov A."/>
            <person name="Andreopoulos B."/>
            <person name="Baker S."/>
            <person name="Barry K."/>
            <person name="Bills G."/>
            <person name="Bluhm B."/>
            <person name="Cannon C."/>
            <person name="Castanera R."/>
            <person name="Culley D."/>
            <person name="Daum C."/>
            <person name="Ezra D."/>
            <person name="Gonzalez J."/>
            <person name="Henrissat B."/>
            <person name="Kuo A."/>
            <person name="Liang C."/>
            <person name="Lipzen A."/>
            <person name="Lutzoni F."/>
            <person name="Magnuson J."/>
            <person name="Mondo S."/>
            <person name="Nolan M."/>
            <person name="Ohm R."/>
            <person name="Pangilinan J."/>
            <person name="Park H.-J."/>
            <person name="Ramirez L."/>
            <person name="Alfaro M."/>
            <person name="Sun H."/>
            <person name="Tritt A."/>
            <person name="Yoshinaga Y."/>
            <person name="Zwiers L.-H."/>
            <person name="Turgeon B."/>
            <person name="Goodwin S."/>
            <person name="Spatafora J."/>
            <person name="Crous P."/>
            <person name="Grigoriev I."/>
        </authorList>
    </citation>
    <scope>NUCLEOTIDE SEQUENCE</scope>
    <source>
        <strain evidence="3">CBS 260.36</strain>
    </source>
</reference>
<evidence type="ECO:0000313" key="4">
    <source>
        <dbReference type="Proteomes" id="UP000799439"/>
    </source>
</evidence>
<accession>A0A9P4J9R8</accession>
<feature type="chain" id="PRO_5040167496" description="Ig-like domain-containing protein" evidence="2">
    <location>
        <begin position="20"/>
        <end position="593"/>
    </location>
</feature>
<organism evidence="3 4">
    <name type="scientific">Myriangium duriaei CBS 260.36</name>
    <dbReference type="NCBI Taxonomy" id="1168546"/>
    <lineage>
        <taxon>Eukaryota</taxon>
        <taxon>Fungi</taxon>
        <taxon>Dikarya</taxon>
        <taxon>Ascomycota</taxon>
        <taxon>Pezizomycotina</taxon>
        <taxon>Dothideomycetes</taxon>
        <taxon>Dothideomycetidae</taxon>
        <taxon>Myriangiales</taxon>
        <taxon>Myriangiaceae</taxon>
        <taxon>Myriangium</taxon>
    </lineage>
</organism>
<keyword evidence="4" id="KW-1185">Reference proteome</keyword>
<feature type="signal peptide" evidence="2">
    <location>
        <begin position="1"/>
        <end position="19"/>
    </location>
</feature>
<proteinExistence type="predicted"/>
<feature type="compositionally biased region" description="Polar residues" evidence="1">
    <location>
        <begin position="256"/>
        <end position="278"/>
    </location>
</feature>
<dbReference type="EMBL" id="ML996081">
    <property type="protein sequence ID" value="KAF2156680.1"/>
    <property type="molecule type" value="Genomic_DNA"/>
</dbReference>
<feature type="compositionally biased region" description="Low complexity" evidence="1">
    <location>
        <begin position="243"/>
        <end position="255"/>
    </location>
</feature>
<feature type="compositionally biased region" description="Polar residues" evidence="1">
    <location>
        <begin position="228"/>
        <end position="242"/>
    </location>
</feature>
<feature type="compositionally biased region" description="Low complexity" evidence="1">
    <location>
        <begin position="279"/>
        <end position="305"/>
    </location>
</feature>
<comment type="caution">
    <text evidence="3">The sequence shown here is derived from an EMBL/GenBank/DDBJ whole genome shotgun (WGS) entry which is preliminary data.</text>
</comment>
<evidence type="ECO:0000256" key="1">
    <source>
        <dbReference type="SAM" id="MobiDB-lite"/>
    </source>
</evidence>
<dbReference type="AlphaFoldDB" id="A0A9P4J9R8"/>
<evidence type="ECO:0000256" key="2">
    <source>
        <dbReference type="SAM" id="SignalP"/>
    </source>
</evidence>
<dbReference type="OrthoDB" id="3848409at2759"/>
<evidence type="ECO:0008006" key="5">
    <source>
        <dbReference type="Google" id="ProtNLM"/>
    </source>
</evidence>
<feature type="compositionally biased region" description="Polar residues" evidence="1">
    <location>
        <begin position="167"/>
        <end position="176"/>
    </location>
</feature>
<protein>
    <recommendedName>
        <fullName evidence="5">Ig-like domain-containing protein</fullName>
    </recommendedName>
</protein>
<feature type="region of interest" description="Disordered" evidence="1">
    <location>
        <begin position="167"/>
        <end position="307"/>
    </location>
</feature>
<keyword evidence="2" id="KW-0732">Signal</keyword>
<sequence length="593" mass="62509">MKTASLLTVLLASSVTASALGSQSHPDHGLSTNAKNQACSRLQDELTQISKHITHSIYFCKFYLGSSRNASPLPAINATGLASSCECILQQNNVAIPSAGKGGTPIGSASSFTCNTRYKAAIQAEFTYPKSACIYMQTLPLSALPIAGMTMQQIMEGARCVLNPGISSTKVSTKNPVESRILGTSSARTTSRSTTKTTTSTSASRPPQRFSTTENSTSSTTKAPVLTSKASEPSSTHSRGSQTFTTTHRSSITTSVRPTSRATTARLPTSSITKLSTGTATKPSNSATTKTTATTSTCPTGPSATIQATSDTQTMNLIWTQAAAHTGSTVSVKGLGPVSISGDLMDVVSACAQVIVDRALVLDFSTDMADLNIWYNSTAEGSWYCSLFAQTDGEDQLFVAADAHVGCSYLFRESVQHLNNSASISPRLSSSTTTTTTTPSIAATTATTTMPGITAITTTSAPGTTMTTTTSTCPDGATWLTQSGVDDGMRDIMFSQSTVSIGAYINDTMVTSTSWSLALDDAVTSCASLAYSIDNSNYIDFNLRQTTLGDGWWYCYIFYDPAPFAQVDDVAALYAKNDSLGCSYLYIERQSQD</sequence>
<gene>
    <name evidence="3" type="ORF">K461DRAFT_289071</name>
</gene>
<dbReference type="Proteomes" id="UP000799439">
    <property type="component" value="Unassembled WGS sequence"/>
</dbReference>
<evidence type="ECO:0000313" key="3">
    <source>
        <dbReference type="EMBL" id="KAF2156680.1"/>
    </source>
</evidence>
<name>A0A9P4J9R8_9PEZI</name>